<evidence type="ECO:0000259" key="1">
    <source>
        <dbReference type="SMART" id="SM00355"/>
    </source>
</evidence>
<sequence>MHEVRELCFLLYNVQKRICVVIEKYVSDKRRNLARASCTVCKKTFKNLNSLRAHINLDCMKSSIHKCMVCSFTSKRRFNLKMHYMTKHKFPMDIEPLFDIESLQR</sequence>
<evidence type="ECO:0000313" key="2">
    <source>
        <dbReference type="EMBL" id="CAH1964242.1"/>
    </source>
</evidence>
<dbReference type="EMBL" id="CAKOFQ010006713">
    <property type="protein sequence ID" value="CAH1964242.1"/>
    <property type="molecule type" value="Genomic_DNA"/>
</dbReference>
<feature type="domain" description="C2H2-type" evidence="1">
    <location>
        <begin position="36"/>
        <end position="56"/>
    </location>
</feature>
<dbReference type="InterPro" id="IPR036236">
    <property type="entry name" value="Znf_C2H2_sf"/>
</dbReference>
<dbReference type="SUPFAM" id="SSF57667">
    <property type="entry name" value="beta-beta-alpha zinc fingers"/>
    <property type="match status" value="1"/>
</dbReference>
<proteinExistence type="predicted"/>
<reference evidence="2" key="1">
    <citation type="submission" date="2022-03" db="EMBL/GenBank/DDBJ databases">
        <authorList>
            <person name="Sayadi A."/>
        </authorList>
    </citation>
    <scope>NUCLEOTIDE SEQUENCE</scope>
</reference>
<dbReference type="Proteomes" id="UP001152888">
    <property type="component" value="Unassembled WGS sequence"/>
</dbReference>
<evidence type="ECO:0000313" key="3">
    <source>
        <dbReference type="Proteomes" id="UP001152888"/>
    </source>
</evidence>
<dbReference type="SMART" id="SM00355">
    <property type="entry name" value="ZnF_C2H2"/>
    <property type="match status" value="2"/>
</dbReference>
<dbReference type="Gene3D" id="3.30.160.60">
    <property type="entry name" value="Classic Zinc Finger"/>
    <property type="match status" value="1"/>
</dbReference>
<keyword evidence="3" id="KW-1185">Reference proteome</keyword>
<name>A0A9P0JZC1_ACAOB</name>
<accession>A0A9P0JZC1</accession>
<dbReference type="OrthoDB" id="6772902at2759"/>
<gene>
    <name evidence="2" type="ORF">ACAOBT_LOCUS5681</name>
</gene>
<dbReference type="InterPro" id="IPR013087">
    <property type="entry name" value="Znf_C2H2_type"/>
</dbReference>
<organism evidence="2 3">
    <name type="scientific">Acanthoscelides obtectus</name>
    <name type="common">Bean weevil</name>
    <name type="synonym">Bruchus obtectus</name>
    <dbReference type="NCBI Taxonomy" id="200917"/>
    <lineage>
        <taxon>Eukaryota</taxon>
        <taxon>Metazoa</taxon>
        <taxon>Ecdysozoa</taxon>
        <taxon>Arthropoda</taxon>
        <taxon>Hexapoda</taxon>
        <taxon>Insecta</taxon>
        <taxon>Pterygota</taxon>
        <taxon>Neoptera</taxon>
        <taxon>Endopterygota</taxon>
        <taxon>Coleoptera</taxon>
        <taxon>Polyphaga</taxon>
        <taxon>Cucujiformia</taxon>
        <taxon>Chrysomeloidea</taxon>
        <taxon>Chrysomelidae</taxon>
        <taxon>Bruchinae</taxon>
        <taxon>Bruchini</taxon>
        <taxon>Acanthoscelides</taxon>
    </lineage>
</organism>
<dbReference type="AlphaFoldDB" id="A0A9P0JZC1"/>
<comment type="caution">
    <text evidence="2">The sequence shown here is derived from an EMBL/GenBank/DDBJ whole genome shotgun (WGS) entry which is preliminary data.</text>
</comment>
<protein>
    <recommendedName>
        <fullName evidence="1">C2H2-type domain-containing protein</fullName>
    </recommendedName>
</protein>
<feature type="domain" description="C2H2-type" evidence="1">
    <location>
        <begin position="65"/>
        <end position="88"/>
    </location>
</feature>
<dbReference type="Pfam" id="PF00096">
    <property type="entry name" value="zf-C2H2"/>
    <property type="match status" value="1"/>
</dbReference>